<organism evidence="1 2">
    <name type="scientific">Danio rerio</name>
    <name type="common">Zebrafish</name>
    <name type="synonym">Brachydanio rerio</name>
    <dbReference type="NCBI Taxonomy" id="7955"/>
    <lineage>
        <taxon>Eukaryota</taxon>
        <taxon>Metazoa</taxon>
        <taxon>Chordata</taxon>
        <taxon>Craniata</taxon>
        <taxon>Vertebrata</taxon>
        <taxon>Euteleostomi</taxon>
        <taxon>Actinopterygii</taxon>
        <taxon>Neopterygii</taxon>
        <taxon>Teleostei</taxon>
        <taxon>Ostariophysi</taxon>
        <taxon>Cypriniformes</taxon>
        <taxon>Danionidae</taxon>
        <taxon>Danioninae</taxon>
        <taxon>Danio</taxon>
    </lineage>
</organism>
<protein>
    <submittedName>
        <fullName evidence="2">Uncharacterized protein</fullName>
    </submittedName>
</protein>
<proteinExistence type="predicted"/>
<dbReference type="GeneID" id="103908645"/>
<dbReference type="RefSeq" id="XP_005171490.2">
    <property type="nucleotide sequence ID" value="XM_005171433.6"/>
</dbReference>
<dbReference type="Proteomes" id="UP000000437">
    <property type="component" value="Chromosome 2"/>
</dbReference>
<accession>A0A8M1QKD0</accession>
<gene>
    <name evidence="2" type="primary">LOC103908645</name>
</gene>
<dbReference type="AlphaFoldDB" id="A0A8M1QKD0"/>
<sequence length="545" mass="61923">MCTPAKLRLVFGENDVRKLVLPSGIPSTLQELKSIIQETFSIPECFTLMYEDMEFGGQFFNLDSVDDVQDKCTLKVVQTEPITLNMVAMNRSTLPTESDARSCSSQDTVGLTPVSDTYLSSDSTSSGSQDTVLLSSSETTTSCRSQGWPTKFIVPTFSFDTELLLSDGNKAYQKDGTLLNNHRVTSSVLETLAETIFCYTAYPTGVQIMNVVEMLIEKYPCLKEPGSFNGQYGWQQRIKYKMGNYRAKLRGSQLSCPELEVNQKRKTNENPTPKGFKRPRKAEVNYLAPFPFGETGESLEKERLDLLNEIRKKNNKNIIGEKMEKTFSYRRTEVVKDCPAVKDFMERWPALFCESEIKNEFRRITTISLERTFLEKLDFYTPKLLALFEMKGGVAGIRIRHLLDSLSQQEDRLEDRRDVVIRCLLSFLGESAEELIEDHQDVSRDMIKDTFASHVMKIIVLSRSVEEEDASRSDVIIVIEGTEVLLGCKNLTNACLSLMGCIYSLNLSYPPKLRNTFEVFQKIFLGLDALKFSPKVNSLHRKLLM</sequence>
<reference evidence="2" key="1">
    <citation type="submission" date="2025-08" db="UniProtKB">
        <authorList>
            <consortium name="RefSeq"/>
        </authorList>
    </citation>
    <scope>IDENTIFICATION</scope>
    <source>
        <strain evidence="2">Tuebingen</strain>
        <tissue evidence="2">Fibroblasts and whole tissue</tissue>
    </source>
</reference>
<name>A0A8M1QKD0_DANRE</name>
<dbReference type="OrthoDB" id="8839291at2759"/>
<dbReference type="PANTHER" id="PTHR31025">
    <property type="entry name" value="SI:CH211-196P9.1-RELATED"/>
    <property type="match status" value="1"/>
</dbReference>
<evidence type="ECO:0000313" key="2">
    <source>
        <dbReference type="RefSeq" id="XP_005171490.2"/>
    </source>
</evidence>
<dbReference type="PANTHER" id="PTHR31025:SF31">
    <property type="entry name" value="SI:CH211-166E11.5"/>
    <property type="match status" value="1"/>
</dbReference>
<keyword evidence="1" id="KW-1185">Reference proteome</keyword>
<dbReference type="KEGG" id="dre:103908645"/>
<evidence type="ECO:0000313" key="1">
    <source>
        <dbReference type="Proteomes" id="UP000000437"/>
    </source>
</evidence>